<gene>
    <name evidence="2" type="ORF">FB556_0749</name>
</gene>
<comment type="caution">
    <text evidence="2">The sequence shown here is derived from an EMBL/GenBank/DDBJ whole genome shotgun (WGS) entry which is preliminary data.</text>
</comment>
<dbReference type="AlphaFoldDB" id="A0A543ANZ5"/>
<evidence type="ECO:0000313" key="3">
    <source>
        <dbReference type="Proteomes" id="UP000319746"/>
    </source>
</evidence>
<dbReference type="EMBL" id="VFOU01000001">
    <property type="protein sequence ID" value="TQL74289.1"/>
    <property type="molecule type" value="Genomic_DNA"/>
</dbReference>
<dbReference type="Proteomes" id="UP000319746">
    <property type="component" value="Unassembled WGS sequence"/>
</dbReference>
<evidence type="ECO:0000313" key="2">
    <source>
        <dbReference type="EMBL" id="TQL74289.1"/>
    </source>
</evidence>
<reference evidence="2 3" key="1">
    <citation type="submission" date="2019-06" db="EMBL/GenBank/DDBJ databases">
        <title>Sequencing the genomes of 1000 actinobacteria strains.</title>
        <authorList>
            <person name="Klenk H.-P."/>
        </authorList>
    </citation>
    <scope>NUCLEOTIDE SEQUENCE [LARGE SCALE GENOMIC DNA]</scope>
    <source>
        <strain evidence="2 3">DSM 24083</strain>
    </source>
</reference>
<feature type="transmembrane region" description="Helical" evidence="1">
    <location>
        <begin position="74"/>
        <end position="100"/>
    </location>
</feature>
<sequence length="177" mass="20499">MVSRYRFFGPLPRFLRFGTTSKDPFSTSSQVFPREGSPQNNVLIFYEGQLCSRLDSLEARDTAQWEGMYMSAEVISIILVAAGVLITLGGGLLAGLAWSLRRMEELFDKVDKRFEKIDERFDKVDQRFDKVDQRFDKVDQRFEKMDERISQVQTELNDVKVAVARLEGPHPRLIFPR</sequence>
<accession>A0A543ANZ5</accession>
<proteinExistence type="predicted"/>
<keyword evidence="1" id="KW-0472">Membrane</keyword>
<dbReference type="SUPFAM" id="SSF57997">
    <property type="entry name" value="Tropomyosin"/>
    <property type="match status" value="1"/>
</dbReference>
<dbReference type="Gene3D" id="1.20.5.110">
    <property type="match status" value="1"/>
</dbReference>
<keyword evidence="1" id="KW-0812">Transmembrane</keyword>
<protein>
    <submittedName>
        <fullName evidence="2">Uncharacterized protein</fullName>
    </submittedName>
</protein>
<name>A0A543ANZ5_9MICC</name>
<evidence type="ECO:0000256" key="1">
    <source>
        <dbReference type="SAM" id="Phobius"/>
    </source>
</evidence>
<organism evidence="2 3">
    <name type="scientific">Enteractinococcus coprophilus</name>
    <dbReference type="NCBI Taxonomy" id="1027633"/>
    <lineage>
        <taxon>Bacteria</taxon>
        <taxon>Bacillati</taxon>
        <taxon>Actinomycetota</taxon>
        <taxon>Actinomycetes</taxon>
        <taxon>Micrococcales</taxon>
        <taxon>Micrococcaceae</taxon>
    </lineage>
</organism>
<dbReference type="Gene3D" id="3.90.20.10">
    <property type="match status" value="1"/>
</dbReference>
<keyword evidence="1" id="KW-1133">Transmembrane helix</keyword>
<keyword evidence="3" id="KW-1185">Reference proteome</keyword>